<keyword evidence="2" id="KW-0238">DNA-binding</keyword>
<organism evidence="5 6">
    <name type="scientific">Pseudomonas gingeri</name>
    <dbReference type="NCBI Taxonomy" id="117681"/>
    <lineage>
        <taxon>Bacteria</taxon>
        <taxon>Pseudomonadati</taxon>
        <taxon>Pseudomonadota</taxon>
        <taxon>Gammaproteobacteria</taxon>
        <taxon>Pseudomonadales</taxon>
        <taxon>Pseudomonadaceae</taxon>
        <taxon>Pseudomonas</taxon>
    </lineage>
</organism>
<evidence type="ECO:0000256" key="1">
    <source>
        <dbReference type="ARBA" id="ARBA00023015"/>
    </source>
</evidence>
<dbReference type="Gene3D" id="1.10.10.10">
    <property type="entry name" value="Winged helix-like DNA-binding domain superfamily/Winged helix DNA-binding domain"/>
    <property type="match status" value="1"/>
</dbReference>
<dbReference type="PANTHER" id="PTHR44688:SF16">
    <property type="entry name" value="DNA-BINDING TRANSCRIPTIONAL ACTIVATOR DEVR_DOSR"/>
    <property type="match status" value="1"/>
</dbReference>
<reference evidence="5 6" key="1">
    <citation type="submission" date="2020-04" db="EMBL/GenBank/DDBJ databases">
        <title>Molecular characterization of pseudomonads from Agaricus bisporus reveal novel blotch 2 pathogens in Western Europe.</title>
        <authorList>
            <person name="Taparia T."/>
            <person name="Krijger M."/>
            <person name="Haynes E."/>
            <person name="Elpinstone J.G."/>
            <person name="Noble R."/>
            <person name="Van Der Wolf J."/>
        </authorList>
    </citation>
    <scope>NUCLEOTIDE SEQUENCE [LARGE SCALE GENOMIC DNA]</scope>
    <source>
        <strain evidence="5 6">F1001</strain>
    </source>
</reference>
<evidence type="ECO:0000256" key="2">
    <source>
        <dbReference type="ARBA" id="ARBA00023125"/>
    </source>
</evidence>
<dbReference type="GO" id="GO:0006355">
    <property type="term" value="P:regulation of DNA-templated transcription"/>
    <property type="evidence" value="ECO:0007669"/>
    <property type="project" value="InterPro"/>
</dbReference>
<protein>
    <submittedName>
        <fullName evidence="5">Helix-turn-helix transcriptional regulator</fullName>
    </submittedName>
</protein>
<dbReference type="AlphaFoldDB" id="A0A7Y7WLR8"/>
<dbReference type="RefSeq" id="WP_100939441.1">
    <property type="nucleotide sequence ID" value="NZ_JACAPU010000045.1"/>
</dbReference>
<dbReference type="InterPro" id="IPR000792">
    <property type="entry name" value="Tscrpt_reg_LuxR_C"/>
</dbReference>
<keyword evidence="1" id="KW-0805">Transcription regulation</keyword>
<evidence type="ECO:0000256" key="3">
    <source>
        <dbReference type="ARBA" id="ARBA00023163"/>
    </source>
</evidence>
<sequence>MKLTHDLTHGHDPYLYLRLGELVSSAAEEAFAEHMLTFVNSLVPIHGLDLSEWTLDADRSSIGPSKCLGSAGQPHDLCAPDSLPHPLLQSVMEMEAPLLIQLKTPPSLQHPQRSVHQCNLVSGSGDLRWVICCHRLASLRAFSVAELTLLKSLSDTLLPLVAHRAQLLAQPGTRWTGTTQADSELESLHQAFSGRLAQDAVNLSAREQEVCLGLLTGITVSEMAQRLNVKNSSVETYLKRATTKLGVSGRHGLTRWMAFVPSRAKHVPAVAAEMPAAPAGKTGPRKDHYG</sequence>
<dbReference type="InterPro" id="IPR016032">
    <property type="entry name" value="Sig_transdc_resp-reg_C-effctor"/>
</dbReference>
<comment type="caution">
    <text evidence="5">The sequence shown here is derived from an EMBL/GenBank/DDBJ whole genome shotgun (WGS) entry which is preliminary data.</text>
</comment>
<proteinExistence type="predicted"/>
<dbReference type="PANTHER" id="PTHR44688">
    <property type="entry name" value="DNA-BINDING TRANSCRIPTIONAL ACTIVATOR DEVR_DOSR"/>
    <property type="match status" value="1"/>
</dbReference>
<accession>A0A7Y7WLR8</accession>
<evidence type="ECO:0000313" key="5">
    <source>
        <dbReference type="EMBL" id="NWB50604.1"/>
    </source>
</evidence>
<dbReference type="SMART" id="SM00421">
    <property type="entry name" value="HTH_LUXR"/>
    <property type="match status" value="1"/>
</dbReference>
<gene>
    <name evidence="5" type="ORF">HX829_29445</name>
</gene>
<keyword evidence="3" id="KW-0804">Transcription</keyword>
<dbReference type="InterPro" id="IPR036388">
    <property type="entry name" value="WH-like_DNA-bd_sf"/>
</dbReference>
<evidence type="ECO:0000259" key="4">
    <source>
        <dbReference type="SMART" id="SM00421"/>
    </source>
</evidence>
<dbReference type="GO" id="GO:0003677">
    <property type="term" value="F:DNA binding"/>
    <property type="evidence" value="ECO:0007669"/>
    <property type="project" value="UniProtKB-KW"/>
</dbReference>
<feature type="domain" description="HTH luxR-type" evidence="4">
    <location>
        <begin position="200"/>
        <end position="257"/>
    </location>
</feature>
<dbReference type="Proteomes" id="UP000582981">
    <property type="component" value="Unassembled WGS sequence"/>
</dbReference>
<dbReference type="SUPFAM" id="SSF46894">
    <property type="entry name" value="C-terminal effector domain of the bipartite response regulators"/>
    <property type="match status" value="1"/>
</dbReference>
<dbReference type="Pfam" id="PF00196">
    <property type="entry name" value="GerE"/>
    <property type="match status" value="1"/>
</dbReference>
<name>A0A7Y7WLR8_9PSED</name>
<dbReference type="EMBL" id="JACAPU010000045">
    <property type="protein sequence ID" value="NWB50604.1"/>
    <property type="molecule type" value="Genomic_DNA"/>
</dbReference>
<evidence type="ECO:0000313" key="6">
    <source>
        <dbReference type="Proteomes" id="UP000582981"/>
    </source>
</evidence>